<dbReference type="STRING" id="545697.HMPREF0216_02927"/>
<dbReference type="Proteomes" id="UP000010420">
    <property type="component" value="Unassembled WGS sequence"/>
</dbReference>
<dbReference type="RefSeq" id="WP_005215263.1">
    <property type="nucleotide sequence ID" value="NZ_KB291691.1"/>
</dbReference>
<name>L1Q6V9_9CLOT</name>
<dbReference type="HOGENOM" id="CLU_1913407_0_0_9"/>
<protein>
    <submittedName>
        <fullName evidence="1">Uncharacterized protein</fullName>
    </submittedName>
</protein>
<comment type="caution">
    <text evidence="1">The sequence shown here is derived from an EMBL/GenBank/DDBJ whole genome shotgun (WGS) entry which is preliminary data.</text>
</comment>
<dbReference type="EMBL" id="AMEZ01000103">
    <property type="protein sequence ID" value="EKY23460.1"/>
    <property type="molecule type" value="Genomic_DNA"/>
</dbReference>
<sequence length="132" mass="14801">MRSKIDSKVLKAMDLAIKYIGKLTEEDLDKLINGTSTFLVSDKHRNKAVKEAVTEYDWTIEIEKLKEFNNREEAKAYITKLKLNKEKLINLAGALGINIAKATKKDNIIAMIVEGSVGNRLKIEGIRKGIIG</sequence>
<proteinExistence type="predicted"/>
<evidence type="ECO:0000313" key="2">
    <source>
        <dbReference type="Proteomes" id="UP000010420"/>
    </source>
</evidence>
<gene>
    <name evidence="1" type="ORF">HMPREF0216_02927</name>
</gene>
<evidence type="ECO:0000313" key="1">
    <source>
        <dbReference type="EMBL" id="EKY23460.1"/>
    </source>
</evidence>
<organism evidence="1 2">
    <name type="scientific">Clostridium celatum DSM 1785</name>
    <dbReference type="NCBI Taxonomy" id="545697"/>
    <lineage>
        <taxon>Bacteria</taxon>
        <taxon>Bacillati</taxon>
        <taxon>Bacillota</taxon>
        <taxon>Clostridia</taxon>
        <taxon>Eubacteriales</taxon>
        <taxon>Clostridiaceae</taxon>
        <taxon>Clostridium</taxon>
    </lineage>
</organism>
<dbReference type="AlphaFoldDB" id="L1Q6V9"/>
<keyword evidence="2" id="KW-1185">Reference proteome</keyword>
<accession>L1Q6V9</accession>
<reference evidence="1 2" key="1">
    <citation type="submission" date="2012-05" db="EMBL/GenBank/DDBJ databases">
        <authorList>
            <person name="Weinstock G."/>
            <person name="Sodergren E."/>
            <person name="Lobos E.A."/>
            <person name="Fulton L."/>
            <person name="Fulton R."/>
            <person name="Courtney L."/>
            <person name="Fronick C."/>
            <person name="O'Laughlin M."/>
            <person name="Godfrey J."/>
            <person name="Wilson R.M."/>
            <person name="Miner T."/>
            <person name="Farmer C."/>
            <person name="Delehaunty K."/>
            <person name="Cordes M."/>
            <person name="Minx P."/>
            <person name="Tomlinson C."/>
            <person name="Chen J."/>
            <person name="Wollam A."/>
            <person name="Pepin K.H."/>
            <person name="Bhonagiri V."/>
            <person name="Zhang X."/>
            <person name="Suruliraj S."/>
            <person name="Warren W."/>
            <person name="Mitreva M."/>
            <person name="Mardis E.R."/>
            <person name="Wilson R.K."/>
        </authorList>
    </citation>
    <scope>NUCLEOTIDE SEQUENCE [LARGE SCALE GENOMIC DNA]</scope>
    <source>
        <strain evidence="1 2">DSM 1785</strain>
    </source>
</reference>
<dbReference type="PATRIC" id="fig|545697.3.peg.2875"/>